<dbReference type="AlphaFoldDB" id="A0A835WBX2"/>
<dbReference type="EMBL" id="JAEHOC010000002">
    <property type="protein sequence ID" value="KAG2444450.1"/>
    <property type="molecule type" value="Genomic_DNA"/>
</dbReference>
<evidence type="ECO:0000313" key="2">
    <source>
        <dbReference type="Proteomes" id="UP000650467"/>
    </source>
</evidence>
<protein>
    <submittedName>
        <fullName evidence="1">Uncharacterized protein</fullName>
    </submittedName>
</protein>
<dbReference type="Proteomes" id="UP000650467">
    <property type="component" value="Unassembled WGS sequence"/>
</dbReference>
<evidence type="ECO:0000313" key="1">
    <source>
        <dbReference type="EMBL" id="KAG2444450.1"/>
    </source>
</evidence>
<organism evidence="1 2">
    <name type="scientific">Chlamydomonas incerta</name>
    <dbReference type="NCBI Taxonomy" id="51695"/>
    <lineage>
        <taxon>Eukaryota</taxon>
        <taxon>Viridiplantae</taxon>
        <taxon>Chlorophyta</taxon>
        <taxon>core chlorophytes</taxon>
        <taxon>Chlorophyceae</taxon>
        <taxon>CS clade</taxon>
        <taxon>Chlamydomonadales</taxon>
        <taxon>Chlamydomonadaceae</taxon>
        <taxon>Chlamydomonas</taxon>
    </lineage>
</organism>
<gene>
    <name evidence="1" type="ORF">HXX76_001203</name>
</gene>
<dbReference type="OrthoDB" id="524901at2759"/>
<name>A0A835WBX2_CHLIN</name>
<sequence length="274" mass="29729">MLGVTGGRRPVASWRAPPGFAERLADAWPAVVEGAIAQAGGDPARVTRDNFVSALRDALPGLSAAEDDYARQVALSVIQQVRGSNVFFPDLDYLQAALLQGRVPPQELDQPRATLDLSLFTTTTRSGTKTLDLFKSTGVTWKIPKGFLNRYNDCNHEVLRQAAALAGAKHDSARDVVAGVWGRVDVPTFVEACRQVMGELSDEEEMYLIALASEQVQDGTVFIRDLPYLDKCIQNGKTPTSIKGPELLPTIFLNDTTSGKTDGMALRHTGGRIF</sequence>
<reference evidence="1" key="1">
    <citation type="journal article" date="2020" name="bioRxiv">
        <title>Comparative genomics of Chlamydomonas.</title>
        <authorList>
            <person name="Craig R.J."/>
            <person name="Hasan A.R."/>
            <person name="Ness R.W."/>
            <person name="Keightley P.D."/>
        </authorList>
    </citation>
    <scope>NUCLEOTIDE SEQUENCE</scope>
    <source>
        <strain evidence="1">SAG 7.73</strain>
    </source>
</reference>
<comment type="caution">
    <text evidence="1">The sequence shown here is derived from an EMBL/GenBank/DDBJ whole genome shotgun (WGS) entry which is preliminary data.</text>
</comment>
<accession>A0A835WBX2</accession>
<proteinExistence type="predicted"/>
<keyword evidence="2" id="KW-1185">Reference proteome</keyword>